<evidence type="ECO:0000313" key="2">
    <source>
        <dbReference type="EMBL" id="QES48429.1"/>
    </source>
</evidence>
<evidence type="ECO:0000256" key="1">
    <source>
        <dbReference type="SAM" id="Phobius"/>
    </source>
</evidence>
<reference evidence="2 3" key="1">
    <citation type="submission" date="2018-05" db="EMBL/GenBank/DDBJ databases">
        <title>Streptomyces venezuelae.</title>
        <authorList>
            <person name="Kim W."/>
            <person name="Lee N."/>
            <person name="Cho B.-K."/>
        </authorList>
    </citation>
    <scope>NUCLEOTIDE SEQUENCE [LARGE SCALE GENOMIC DNA]</scope>
    <source>
        <strain evidence="2 3">ATCC 21782</strain>
    </source>
</reference>
<dbReference type="RefSeq" id="WP_150207735.1">
    <property type="nucleotide sequence ID" value="NZ_CP029190.1"/>
</dbReference>
<accession>A0A5P2D5K2</accession>
<keyword evidence="1" id="KW-0812">Transmembrane</keyword>
<dbReference type="Proteomes" id="UP000325211">
    <property type="component" value="Chromosome"/>
</dbReference>
<name>A0A5P2D5K2_STRVZ</name>
<organism evidence="2 3">
    <name type="scientific">Streptomyces venezuelae</name>
    <dbReference type="NCBI Taxonomy" id="54571"/>
    <lineage>
        <taxon>Bacteria</taxon>
        <taxon>Bacillati</taxon>
        <taxon>Actinomycetota</taxon>
        <taxon>Actinomycetes</taxon>
        <taxon>Kitasatosporales</taxon>
        <taxon>Streptomycetaceae</taxon>
        <taxon>Streptomyces</taxon>
    </lineage>
</organism>
<keyword evidence="1" id="KW-1133">Transmembrane helix</keyword>
<dbReference type="AlphaFoldDB" id="A0A5P2D5K2"/>
<gene>
    <name evidence="2" type="ORF">DEJ50_11980</name>
</gene>
<sequence length="62" mass="6406">MDRFIGVLGACALAFLFVFLLVLGFLALLPAPVQAAVPDAAIGGTVLVLGLLGARLIARRSR</sequence>
<evidence type="ECO:0000313" key="3">
    <source>
        <dbReference type="Proteomes" id="UP000325211"/>
    </source>
</evidence>
<dbReference type="EMBL" id="CP029190">
    <property type="protein sequence ID" value="QES48429.1"/>
    <property type="molecule type" value="Genomic_DNA"/>
</dbReference>
<proteinExistence type="predicted"/>
<keyword evidence="1" id="KW-0472">Membrane</keyword>
<feature type="transmembrane region" description="Helical" evidence="1">
    <location>
        <begin position="40"/>
        <end position="58"/>
    </location>
</feature>
<protein>
    <submittedName>
        <fullName evidence="2">Uncharacterized protein</fullName>
    </submittedName>
</protein>